<sequence length="249" mass="26798">MAPQTIVLISGGNAGIGYEIVKKIALTHPDTHHVWMGTRDLARGEEALQKLGSPSNVTPIPLDITHDASIDQAVATIQSTHGRLDILIHNAGTAGRDIGVDTSSGALPETLPLREVYEHVYRVNTVSAAVLTDKMTPSLEQSSLPKVIFVSSLLGSTTLLANGGILRPLPWYSLSKAAMNHLCVWYSRMYPRWKVNASCPGHVATGLNTIERTDSTDPANGAVNVYRLVMEGADGCTGTFSNRETQLSW</sequence>
<dbReference type="PRINTS" id="PR00081">
    <property type="entry name" value="GDHRDH"/>
</dbReference>
<gene>
    <name evidence="4" type="ORF">ATEIFO6365_0011023800</name>
</gene>
<organism evidence="4 5">
    <name type="scientific">Aspergillus terreus</name>
    <dbReference type="NCBI Taxonomy" id="33178"/>
    <lineage>
        <taxon>Eukaryota</taxon>
        <taxon>Fungi</taxon>
        <taxon>Dikarya</taxon>
        <taxon>Ascomycota</taxon>
        <taxon>Pezizomycotina</taxon>
        <taxon>Eurotiomycetes</taxon>
        <taxon>Eurotiomycetidae</taxon>
        <taxon>Eurotiales</taxon>
        <taxon>Aspergillaceae</taxon>
        <taxon>Aspergillus</taxon>
        <taxon>Aspergillus subgen. Circumdati</taxon>
    </lineage>
</organism>
<keyword evidence="2" id="KW-0521">NADP</keyword>
<evidence type="ECO:0000313" key="5">
    <source>
        <dbReference type="Proteomes" id="UP000452235"/>
    </source>
</evidence>
<evidence type="ECO:0000256" key="1">
    <source>
        <dbReference type="ARBA" id="ARBA00006484"/>
    </source>
</evidence>
<dbReference type="Gene3D" id="3.40.50.720">
    <property type="entry name" value="NAD(P)-binding Rossmann-like Domain"/>
    <property type="match status" value="1"/>
</dbReference>
<protein>
    <submittedName>
        <fullName evidence="4">3-oxoacyl-[acyl-carrier-protein] reductase FabG1</fullName>
    </submittedName>
</protein>
<reference evidence="4 5" key="1">
    <citation type="submission" date="2020-01" db="EMBL/GenBank/DDBJ databases">
        <title>Aspergillus terreus IFO 6365 whole genome shotgun sequence.</title>
        <authorList>
            <person name="Kanamasa S."/>
            <person name="Takahashi H."/>
        </authorList>
    </citation>
    <scope>NUCLEOTIDE SEQUENCE [LARGE SCALE GENOMIC DNA]</scope>
    <source>
        <strain evidence="4 5">IFO 6365</strain>
    </source>
</reference>
<dbReference type="EMBL" id="BLJY01000011">
    <property type="protein sequence ID" value="GFF19978.1"/>
    <property type="molecule type" value="Genomic_DNA"/>
</dbReference>
<proteinExistence type="inferred from homology"/>
<dbReference type="SUPFAM" id="SSF51735">
    <property type="entry name" value="NAD(P)-binding Rossmann-fold domains"/>
    <property type="match status" value="1"/>
</dbReference>
<dbReference type="PANTHER" id="PTHR43490">
    <property type="entry name" value="(+)-NEOMENTHOL DEHYDROGENASE"/>
    <property type="match status" value="1"/>
</dbReference>
<keyword evidence="5" id="KW-1185">Reference proteome</keyword>
<name>A0A5M3YYM0_ASPTE</name>
<evidence type="ECO:0000313" key="4">
    <source>
        <dbReference type="EMBL" id="GFF19978.1"/>
    </source>
</evidence>
<evidence type="ECO:0000256" key="3">
    <source>
        <dbReference type="ARBA" id="ARBA00023002"/>
    </source>
</evidence>
<comment type="caution">
    <text evidence="4">The sequence shown here is derived from an EMBL/GenBank/DDBJ whole genome shotgun (WGS) entry which is preliminary data.</text>
</comment>
<dbReference type="Pfam" id="PF00106">
    <property type="entry name" value="adh_short"/>
    <property type="match status" value="1"/>
</dbReference>
<accession>A0A5M3YYM0</accession>
<dbReference type="InterPro" id="IPR036291">
    <property type="entry name" value="NAD(P)-bd_dom_sf"/>
</dbReference>
<dbReference type="PANTHER" id="PTHR43490:SF99">
    <property type="entry name" value="SHORT-CHAIN DEHYDROGENASE_REDUCTASE"/>
    <property type="match status" value="1"/>
</dbReference>
<keyword evidence="3" id="KW-0560">Oxidoreductase</keyword>
<evidence type="ECO:0000256" key="2">
    <source>
        <dbReference type="ARBA" id="ARBA00022857"/>
    </source>
</evidence>
<dbReference type="GO" id="GO:0016491">
    <property type="term" value="F:oxidoreductase activity"/>
    <property type="evidence" value="ECO:0007669"/>
    <property type="project" value="UniProtKB-KW"/>
</dbReference>
<comment type="similarity">
    <text evidence="1">Belongs to the short-chain dehydrogenases/reductases (SDR) family.</text>
</comment>
<dbReference type="VEuPathDB" id="FungiDB:ATEG_08021"/>
<dbReference type="InterPro" id="IPR002347">
    <property type="entry name" value="SDR_fam"/>
</dbReference>
<dbReference type="OrthoDB" id="191139at2759"/>
<dbReference type="Proteomes" id="UP000452235">
    <property type="component" value="Unassembled WGS sequence"/>
</dbReference>
<dbReference type="AlphaFoldDB" id="A0A5M3YYM0"/>